<dbReference type="AlphaFoldDB" id="A0A2T4GY10"/>
<evidence type="ECO:0000313" key="2">
    <source>
        <dbReference type="EMBL" id="PTD08448.1"/>
    </source>
</evidence>
<dbReference type="InterPro" id="IPR010730">
    <property type="entry name" value="HET"/>
</dbReference>
<gene>
    <name evidence="2" type="ORF">FCULG_00012537</name>
</gene>
<organism evidence="2 3">
    <name type="scientific">Fusarium culmorum</name>
    <dbReference type="NCBI Taxonomy" id="5516"/>
    <lineage>
        <taxon>Eukaryota</taxon>
        <taxon>Fungi</taxon>
        <taxon>Dikarya</taxon>
        <taxon>Ascomycota</taxon>
        <taxon>Pezizomycotina</taxon>
        <taxon>Sordariomycetes</taxon>
        <taxon>Hypocreomycetidae</taxon>
        <taxon>Hypocreales</taxon>
        <taxon>Nectriaceae</taxon>
        <taxon>Fusarium</taxon>
    </lineage>
</organism>
<evidence type="ECO:0000313" key="3">
    <source>
        <dbReference type="Proteomes" id="UP000241587"/>
    </source>
</evidence>
<feature type="domain" description="Heterokaryon incompatibility" evidence="1">
    <location>
        <begin position="24"/>
        <end position="114"/>
    </location>
</feature>
<reference evidence="2 3" key="1">
    <citation type="submission" date="2018-02" db="EMBL/GenBank/DDBJ databases">
        <title>Fusarium culmorum secondary metabolites in fungal-bacterial-plant interactions.</title>
        <authorList>
            <person name="Schmidt R."/>
        </authorList>
    </citation>
    <scope>NUCLEOTIDE SEQUENCE [LARGE SCALE GENOMIC DNA]</scope>
    <source>
        <strain evidence="2 3">PV</strain>
    </source>
</reference>
<name>A0A2T4GY10_FUSCU</name>
<evidence type="ECO:0000259" key="1">
    <source>
        <dbReference type="Pfam" id="PF06985"/>
    </source>
</evidence>
<accession>A0A2T4GY10</accession>
<comment type="caution">
    <text evidence="2">The sequence shown here is derived from an EMBL/GenBank/DDBJ whole genome shotgun (WGS) entry which is preliminary data.</text>
</comment>
<dbReference type="PANTHER" id="PTHR10622">
    <property type="entry name" value="HET DOMAIN-CONTAINING PROTEIN"/>
    <property type="match status" value="1"/>
</dbReference>
<dbReference type="Pfam" id="PF06985">
    <property type="entry name" value="HET"/>
    <property type="match status" value="1"/>
</dbReference>
<dbReference type="Proteomes" id="UP000241587">
    <property type="component" value="Unassembled WGS sequence"/>
</dbReference>
<dbReference type="EMBL" id="PVEM01000005">
    <property type="protein sequence ID" value="PTD08448.1"/>
    <property type="molecule type" value="Genomic_DNA"/>
</dbReference>
<proteinExistence type="predicted"/>
<dbReference type="PANTHER" id="PTHR10622:SF12">
    <property type="entry name" value="HET DOMAIN-CONTAINING PROTEIN"/>
    <property type="match status" value="1"/>
</dbReference>
<keyword evidence="3" id="KW-1185">Reference proteome</keyword>
<dbReference type="OrthoDB" id="4584378at2759"/>
<sequence length="262" mass="30104">MWLINTSTIELQRVDGEDLEWTLYAILSHTWGKDEVTFEEMILSGQPNHKLGYAKIENTYRLEKERGIAYVWVDTCCIDKRSSAELAKAINSISRWYRCATLGILSMVHMRLDTFYDSAWQHRGTKSGLQDRISDITIIDITILKSNKFLKSILIDKHISWAINRKTTRIKDLTYCLISIFNINMPIIYGEGTKEANDTTQDYRGILAQSPAEFAHCRRLSRAPSMRHGCEITKTDKGLRLETFLGKSNILNLSCLLSNDDE</sequence>
<protein>
    <submittedName>
        <fullName evidence="2">Vegetative incompatibility protein HET-E-1</fullName>
    </submittedName>
</protein>
<dbReference type="OMA" id="LIWIDAS"/>